<dbReference type="SUPFAM" id="SSF81660">
    <property type="entry name" value="Metal cation-transporting ATPase, ATP-binding domain N"/>
    <property type="match status" value="1"/>
</dbReference>
<dbReference type="EMBL" id="KQ965896">
    <property type="protein sequence ID" value="KXS09048.1"/>
    <property type="molecule type" value="Genomic_DNA"/>
</dbReference>
<protein>
    <submittedName>
        <fullName evidence="14">Phospholipid-translocating P-type ATPase</fullName>
    </submittedName>
</protein>
<dbReference type="OrthoDB" id="377733at2759"/>
<dbReference type="GO" id="GO:0016887">
    <property type="term" value="F:ATP hydrolysis activity"/>
    <property type="evidence" value="ECO:0007669"/>
    <property type="project" value="InterPro"/>
</dbReference>
<evidence type="ECO:0000256" key="2">
    <source>
        <dbReference type="ARBA" id="ARBA00022692"/>
    </source>
</evidence>
<keyword evidence="9 11" id="KW-0472">Membrane</keyword>
<reference evidence="14 15" key="1">
    <citation type="journal article" date="2015" name="Genome Biol. Evol.">
        <title>Phylogenomic analyses indicate that early fungi evolved digesting cell walls of algal ancestors of land plants.</title>
        <authorList>
            <person name="Chang Y."/>
            <person name="Wang S."/>
            <person name="Sekimoto S."/>
            <person name="Aerts A.L."/>
            <person name="Choi C."/>
            <person name="Clum A."/>
            <person name="LaButti K.M."/>
            <person name="Lindquist E.A."/>
            <person name="Yee Ngan C."/>
            <person name="Ohm R.A."/>
            <person name="Salamov A.A."/>
            <person name="Grigoriev I.V."/>
            <person name="Spatafora J.W."/>
            <person name="Berbee M.L."/>
        </authorList>
    </citation>
    <scope>NUCLEOTIDE SEQUENCE [LARGE SCALE GENOMIC DNA]</scope>
    <source>
        <strain evidence="14 15">JEL478</strain>
    </source>
</reference>
<feature type="transmembrane region" description="Helical" evidence="11">
    <location>
        <begin position="1332"/>
        <end position="1353"/>
    </location>
</feature>
<dbReference type="GO" id="GO:0046872">
    <property type="term" value="F:metal ion binding"/>
    <property type="evidence" value="ECO:0007669"/>
    <property type="project" value="UniProtKB-KW"/>
</dbReference>
<feature type="domain" description="P-type ATPase N-terminal" evidence="12">
    <location>
        <begin position="27"/>
        <end position="65"/>
    </location>
</feature>
<organism evidence="14 15">
    <name type="scientific">Gonapodya prolifera (strain JEL478)</name>
    <name type="common">Monoblepharis prolifera</name>
    <dbReference type="NCBI Taxonomy" id="1344416"/>
    <lineage>
        <taxon>Eukaryota</taxon>
        <taxon>Fungi</taxon>
        <taxon>Fungi incertae sedis</taxon>
        <taxon>Chytridiomycota</taxon>
        <taxon>Chytridiomycota incertae sedis</taxon>
        <taxon>Monoblepharidomycetes</taxon>
        <taxon>Monoblepharidales</taxon>
        <taxon>Gonapodyaceae</taxon>
        <taxon>Gonapodya</taxon>
    </lineage>
</organism>
<comment type="subcellular location">
    <subcellularLocation>
        <location evidence="1">Membrane</location>
        <topology evidence="1">Multi-pass membrane protein</topology>
    </subcellularLocation>
</comment>
<dbReference type="Pfam" id="PF16212">
    <property type="entry name" value="PhoLip_ATPase_C"/>
    <property type="match status" value="1"/>
</dbReference>
<dbReference type="InterPro" id="IPR023298">
    <property type="entry name" value="ATPase_P-typ_TM_dom_sf"/>
</dbReference>
<dbReference type="GO" id="GO:0140326">
    <property type="term" value="F:ATPase-coupled intramembrane lipid transporter activity"/>
    <property type="evidence" value="ECO:0007669"/>
    <property type="project" value="TreeGrafter"/>
</dbReference>
<dbReference type="Proteomes" id="UP000070544">
    <property type="component" value="Unassembled WGS sequence"/>
</dbReference>
<evidence type="ECO:0000313" key="14">
    <source>
        <dbReference type="EMBL" id="KXS09048.1"/>
    </source>
</evidence>
<feature type="transmembrane region" description="Helical" evidence="11">
    <location>
        <begin position="1365"/>
        <end position="1388"/>
    </location>
</feature>
<keyword evidence="5" id="KW-0067">ATP-binding</keyword>
<dbReference type="Pfam" id="PF13246">
    <property type="entry name" value="Cation_ATPase"/>
    <property type="match status" value="1"/>
</dbReference>
<dbReference type="OMA" id="QMYGNDK"/>
<dbReference type="InterPro" id="IPR036412">
    <property type="entry name" value="HAD-like_sf"/>
</dbReference>
<dbReference type="PANTHER" id="PTHR24092:SF218">
    <property type="entry name" value="PHOSPHOLIPID-TRANSPORTING ATPASE"/>
    <property type="match status" value="1"/>
</dbReference>
<feature type="compositionally biased region" description="Polar residues" evidence="10">
    <location>
        <begin position="623"/>
        <end position="632"/>
    </location>
</feature>
<keyword evidence="4" id="KW-0547">Nucleotide-binding</keyword>
<evidence type="ECO:0000256" key="9">
    <source>
        <dbReference type="ARBA" id="ARBA00023136"/>
    </source>
</evidence>
<feature type="transmembrane region" description="Helical" evidence="11">
    <location>
        <begin position="1395"/>
        <end position="1414"/>
    </location>
</feature>
<sequence>MELDGGAGESAYSVRYPVADGRRGKDRNYIKTTIYSAVSFVPLNLVVQFGQVYNLYFLLGALSTFGGDASLSKETALLPLVFVVIITMIKDGIEDYRRYMDDSHANATPYTMVAGSTLEQIQSRHLAPGDVCMIHKGEKFPADMVLLSSAIDDGTCFIETSDLDGETNLKRRTAHPVLAPLQDLEEIVALHGTVRCPLPNDNINDFDGTIHVDLDLDVGALQERAFARDEDEDEGVDVRVSTGQTPAAMVAGSGGVGVGVELAVGTGTRTKQLYPVSVAQFLPRGAVLRNTEYVFGVVVYTGRDTKIMRNLRASRLKFSTLHHNLSYLIGGVFVYNIFLLLFSVVKQIETKRGYTVPYETTGDPTVGPWYLWDPTNPAADDFLSVAEGAYATWTALLTWFAIYTYVIPISLFVSMEITRVFQTSFMAQDIKMVGVRKEDHTLPAGATTTHLGEDGAQELRRVQSMVSMASERPRRLSTRPPASMNLGADPASDGPATAAEWSRRRMSMSVSTSTRLPSAMSLPEHSRGSEESAAGASGTLGRPRPVSILLQRKQSQKSQQHLPPTPTESAQFLFDMGAPARLSLDGSARPTRPLSFYEFHPPSKLSVSGGGPGPGMPPPVSRLASQSAVSVSTTRSQSFGGSLVSASKRRRSAMLLSARLRSGSIVDRSPPVLVPMKAQNNNLTEELGCVEYLFSDKTGTLTQNEMRMAKWWVAGETLDELKHPKALLRRVTAMDTQLSQRAKEDVISYMRALVLAHEVIPSVDDATGDLVYESQSPDETAILEGLRANGICLVGRTRSLLSVSISELAVEQDYELLLMLEFNSDRKRMSVVVRHPPPKGAPAGAKGAIVLYCKGADSVLLGRLSRDPNVNDPVLVASAETNLAAFGSEGLRTLVVASKQVSEDEWTRLEESYDDAIVSLEDREQKIDAVFEKAETELKLLGLTAIEDRLQDEVPDTIDFLLKANIRVWVLTGDKQETAVNIGMSSRLLNQDMNLYIVNGHSESEVMSQLQEAIRQLQDRDEWGVDHLPPPSDNRYPTLEFGLHRLRSLFPSKRSAHGDSLTNLTEKWRKNGLVVTGDALHTIFAAWSSSNVSSATLRRWQDTRSAGKTLPSKMSAMLSNAQRWIDQNLSRGASSKQIGVSSELTQLQRLFLELGTRCNSVLCCRVTPLQKAQVVTLVRTHLRKVTLAIGDGANDVTMIQAAHVGIGIMGREGAQAVRAADFSFLEFRFLRRLLAVHGRYNLMRMSKLIYLSFYKNIALVTMLWIYGFWSMWTGINPYDEFFLLAYNVALVSLSPIIISIFEQDVGQEKVEQYPEAYREVQAGVYMNFQTGFVYILESLWVCIAIFLGSLALVGDGDIGPNGQTVGFYNFIWFLSAGIFITVTVKFGLVTRHWTIMHVGAIAISVLLFILAVYLSVGLKYVDMSSPGDLCTIPAFYFFLPLVPFAVQLPSMVGSILRDSTVGDVPDYVILREEAYVERLEMKRGISGRTSVFEGGNSGLA</sequence>
<evidence type="ECO:0000256" key="5">
    <source>
        <dbReference type="ARBA" id="ARBA00022840"/>
    </source>
</evidence>
<keyword evidence="6" id="KW-0460">Magnesium</keyword>
<dbReference type="PROSITE" id="PS00154">
    <property type="entry name" value="ATPASE_E1_E2"/>
    <property type="match status" value="1"/>
</dbReference>
<keyword evidence="2 11" id="KW-0812">Transmembrane</keyword>
<dbReference type="GO" id="GO:0005524">
    <property type="term" value="F:ATP binding"/>
    <property type="evidence" value="ECO:0007669"/>
    <property type="project" value="UniProtKB-KW"/>
</dbReference>
<dbReference type="Pfam" id="PF16209">
    <property type="entry name" value="PhoLip_ATPase_N"/>
    <property type="match status" value="1"/>
</dbReference>
<evidence type="ECO:0000256" key="8">
    <source>
        <dbReference type="ARBA" id="ARBA00022989"/>
    </source>
</evidence>
<evidence type="ECO:0000256" key="10">
    <source>
        <dbReference type="SAM" id="MobiDB-lite"/>
    </source>
</evidence>
<dbReference type="GO" id="GO:0005886">
    <property type="term" value="C:plasma membrane"/>
    <property type="evidence" value="ECO:0007669"/>
    <property type="project" value="TreeGrafter"/>
</dbReference>
<dbReference type="GO" id="GO:0045332">
    <property type="term" value="P:phospholipid translocation"/>
    <property type="evidence" value="ECO:0007669"/>
    <property type="project" value="TreeGrafter"/>
</dbReference>
<feature type="transmembrane region" description="Helical" evidence="11">
    <location>
        <begin position="1248"/>
        <end position="1269"/>
    </location>
</feature>
<dbReference type="SUPFAM" id="SSF81653">
    <property type="entry name" value="Calcium ATPase, transduction domain A"/>
    <property type="match status" value="1"/>
</dbReference>
<dbReference type="Gene3D" id="3.40.50.1000">
    <property type="entry name" value="HAD superfamily/HAD-like"/>
    <property type="match status" value="1"/>
</dbReference>
<dbReference type="InterPro" id="IPR032630">
    <property type="entry name" value="P_typ_ATPase_c"/>
</dbReference>
<evidence type="ECO:0000259" key="12">
    <source>
        <dbReference type="Pfam" id="PF16209"/>
    </source>
</evidence>
<dbReference type="PANTHER" id="PTHR24092">
    <property type="entry name" value="PROBABLE PHOSPHOLIPID-TRANSPORTING ATPASE"/>
    <property type="match status" value="1"/>
</dbReference>
<keyword evidence="8 11" id="KW-1133">Transmembrane helix</keyword>
<keyword evidence="7" id="KW-1278">Translocase</keyword>
<dbReference type="Gene3D" id="2.70.150.10">
    <property type="entry name" value="Calcium-transporting ATPase, cytoplasmic transduction domain A"/>
    <property type="match status" value="1"/>
</dbReference>
<feature type="region of interest" description="Disordered" evidence="10">
    <location>
        <begin position="466"/>
        <end position="543"/>
    </location>
</feature>
<dbReference type="NCBIfam" id="TIGR01494">
    <property type="entry name" value="ATPase_P-type"/>
    <property type="match status" value="2"/>
</dbReference>
<evidence type="ECO:0000256" key="4">
    <source>
        <dbReference type="ARBA" id="ARBA00022741"/>
    </source>
</evidence>
<dbReference type="InterPro" id="IPR001757">
    <property type="entry name" value="P_typ_ATPase"/>
</dbReference>
<feature type="transmembrane region" description="Helical" evidence="11">
    <location>
        <begin position="325"/>
        <end position="345"/>
    </location>
</feature>
<feature type="transmembrane region" description="Helical" evidence="11">
    <location>
        <begin position="1434"/>
        <end position="1456"/>
    </location>
</feature>
<dbReference type="InterPro" id="IPR023299">
    <property type="entry name" value="ATPase_P-typ_cyto_dom_N"/>
</dbReference>
<dbReference type="PRINTS" id="PR00119">
    <property type="entry name" value="CATATPASE"/>
</dbReference>
<dbReference type="InterPro" id="IPR032631">
    <property type="entry name" value="P-type_ATPase_N"/>
</dbReference>
<evidence type="ECO:0000259" key="13">
    <source>
        <dbReference type="Pfam" id="PF16212"/>
    </source>
</evidence>
<dbReference type="InterPro" id="IPR023214">
    <property type="entry name" value="HAD_sf"/>
</dbReference>
<evidence type="ECO:0000256" key="7">
    <source>
        <dbReference type="ARBA" id="ARBA00022967"/>
    </source>
</evidence>
<evidence type="ECO:0000256" key="6">
    <source>
        <dbReference type="ARBA" id="ARBA00022842"/>
    </source>
</evidence>
<feature type="transmembrane region" description="Helical" evidence="11">
    <location>
        <begin position="1281"/>
        <end position="1301"/>
    </location>
</feature>
<evidence type="ECO:0000313" key="15">
    <source>
        <dbReference type="Proteomes" id="UP000070544"/>
    </source>
</evidence>
<evidence type="ECO:0000256" key="11">
    <source>
        <dbReference type="SAM" id="Phobius"/>
    </source>
</evidence>
<dbReference type="STRING" id="1344416.A0A138ZX31"/>
<keyword evidence="15" id="KW-1185">Reference proteome</keyword>
<feature type="region of interest" description="Disordered" evidence="10">
    <location>
        <begin position="605"/>
        <end position="632"/>
    </location>
</feature>
<dbReference type="InterPro" id="IPR008250">
    <property type="entry name" value="ATPase_P-typ_transduc_dom_A_sf"/>
</dbReference>
<dbReference type="SUPFAM" id="SSF56784">
    <property type="entry name" value="HAD-like"/>
    <property type="match status" value="1"/>
</dbReference>
<evidence type="ECO:0000256" key="3">
    <source>
        <dbReference type="ARBA" id="ARBA00022723"/>
    </source>
</evidence>
<evidence type="ECO:0000256" key="1">
    <source>
        <dbReference type="ARBA" id="ARBA00004141"/>
    </source>
</evidence>
<feature type="transmembrane region" description="Helical" evidence="11">
    <location>
        <begin position="390"/>
        <end position="413"/>
    </location>
</feature>
<proteinExistence type="predicted"/>
<name>A0A138ZX31_GONPJ</name>
<keyword evidence="3" id="KW-0479">Metal-binding</keyword>
<dbReference type="SUPFAM" id="SSF81665">
    <property type="entry name" value="Calcium ATPase, transmembrane domain M"/>
    <property type="match status" value="1"/>
</dbReference>
<dbReference type="FunFam" id="3.40.50.1000:FF:000001">
    <property type="entry name" value="Phospholipid-transporting ATPase IC"/>
    <property type="match status" value="1"/>
</dbReference>
<gene>
    <name evidence="14" type="ORF">M427DRAFT_76023</name>
</gene>
<feature type="domain" description="P-type ATPase C-terminal" evidence="13">
    <location>
        <begin position="1217"/>
        <end position="1457"/>
    </location>
</feature>
<dbReference type="Gene3D" id="3.40.1110.10">
    <property type="entry name" value="Calcium-transporting ATPase, cytoplasmic domain N"/>
    <property type="match status" value="1"/>
</dbReference>
<accession>A0A138ZX31</accession>
<dbReference type="InterPro" id="IPR018303">
    <property type="entry name" value="ATPase_P-typ_P_site"/>
</dbReference>